<feature type="domain" description="Peptidase S54 rhomboid" evidence="9">
    <location>
        <begin position="225"/>
        <end position="358"/>
    </location>
</feature>
<dbReference type="Pfam" id="PF14559">
    <property type="entry name" value="TPR_19"/>
    <property type="match status" value="1"/>
</dbReference>
<dbReference type="InterPro" id="IPR035952">
    <property type="entry name" value="Rhomboid-like_sf"/>
</dbReference>
<evidence type="ECO:0000256" key="5">
    <source>
        <dbReference type="ARBA" id="ARBA00022989"/>
    </source>
</evidence>
<reference evidence="10 11" key="1">
    <citation type="submission" date="2019-03" db="EMBL/GenBank/DDBJ databases">
        <title>Genomic Encyclopedia of Type Strains, Phase IV (KMG-IV): sequencing the most valuable type-strain genomes for metagenomic binning, comparative biology and taxonomic classification.</title>
        <authorList>
            <person name="Goeker M."/>
        </authorList>
    </citation>
    <scope>NUCLEOTIDE SEQUENCE [LARGE SCALE GENOMIC DNA]</scope>
    <source>
        <strain evidence="10 11">DSM 24979</strain>
    </source>
</reference>
<dbReference type="SUPFAM" id="SSF144091">
    <property type="entry name" value="Rhomboid-like"/>
    <property type="match status" value="1"/>
</dbReference>
<proteinExistence type="inferred from homology"/>
<feature type="repeat" description="TPR" evidence="7">
    <location>
        <begin position="464"/>
        <end position="497"/>
    </location>
</feature>
<keyword evidence="7" id="KW-0802">TPR repeat</keyword>
<dbReference type="PROSITE" id="PS50293">
    <property type="entry name" value="TPR_REGION"/>
    <property type="match status" value="1"/>
</dbReference>
<dbReference type="SUPFAM" id="SSF48452">
    <property type="entry name" value="TPR-like"/>
    <property type="match status" value="1"/>
</dbReference>
<dbReference type="Gene3D" id="1.25.40.10">
    <property type="entry name" value="Tetratricopeptide repeat domain"/>
    <property type="match status" value="1"/>
</dbReference>
<evidence type="ECO:0000313" key="11">
    <source>
        <dbReference type="Proteomes" id="UP000295658"/>
    </source>
</evidence>
<dbReference type="Pfam" id="PF01694">
    <property type="entry name" value="Rhomboid"/>
    <property type="match status" value="1"/>
</dbReference>
<evidence type="ECO:0000256" key="6">
    <source>
        <dbReference type="ARBA" id="ARBA00023136"/>
    </source>
</evidence>
<protein>
    <submittedName>
        <fullName evidence="10">Rhomboid protease GluP</fullName>
    </submittedName>
</protein>
<feature type="transmembrane region" description="Helical" evidence="8">
    <location>
        <begin position="313"/>
        <end position="336"/>
    </location>
</feature>
<dbReference type="AlphaFoldDB" id="A0A4R1QLE6"/>
<feature type="transmembrane region" description="Helical" evidence="8">
    <location>
        <begin position="230"/>
        <end position="254"/>
    </location>
</feature>
<evidence type="ECO:0000256" key="4">
    <source>
        <dbReference type="ARBA" id="ARBA00022801"/>
    </source>
</evidence>
<evidence type="ECO:0000256" key="7">
    <source>
        <dbReference type="PROSITE-ProRule" id="PRU00339"/>
    </source>
</evidence>
<keyword evidence="5 8" id="KW-1133">Transmembrane helix</keyword>
<feature type="transmembrane region" description="Helical" evidence="8">
    <location>
        <begin position="290"/>
        <end position="306"/>
    </location>
</feature>
<keyword evidence="11" id="KW-1185">Reference proteome</keyword>
<evidence type="ECO:0000256" key="2">
    <source>
        <dbReference type="ARBA" id="ARBA00009045"/>
    </source>
</evidence>
<dbReference type="PANTHER" id="PTHR43731:SF14">
    <property type="entry name" value="PRESENILIN-ASSOCIATED RHOMBOID-LIKE PROTEIN, MITOCHONDRIAL"/>
    <property type="match status" value="1"/>
</dbReference>
<organism evidence="10 11">
    <name type="scientific">Thermolongibacillus altinsuensis</name>
    <dbReference type="NCBI Taxonomy" id="575256"/>
    <lineage>
        <taxon>Bacteria</taxon>
        <taxon>Bacillati</taxon>
        <taxon>Bacillota</taxon>
        <taxon>Bacilli</taxon>
        <taxon>Bacillales</taxon>
        <taxon>Anoxybacillaceae</taxon>
        <taxon>Thermolongibacillus</taxon>
    </lineage>
</organism>
<feature type="transmembrane region" description="Helical" evidence="8">
    <location>
        <begin position="368"/>
        <end position="388"/>
    </location>
</feature>
<dbReference type="Gene3D" id="1.20.1540.10">
    <property type="entry name" value="Rhomboid-like"/>
    <property type="match status" value="1"/>
</dbReference>
<dbReference type="InterPro" id="IPR022764">
    <property type="entry name" value="Peptidase_S54_rhomboid_dom"/>
</dbReference>
<gene>
    <name evidence="10" type="ORF">EDD69_10871</name>
</gene>
<evidence type="ECO:0000313" key="10">
    <source>
        <dbReference type="EMBL" id="TCL48814.1"/>
    </source>
</evidence>
<sequence>MNIRFDFVYWQLILQFLHQHYQIIRMANHDHEVWLESTRNRKAPVIRLVRYDIDWSSWLQRDMEYAAHAAEQLRKKQFRRRMDVLNIYITTYPPVDDWTFRIARPIVAGERRIVMQTMVIHHQNMDAMLQQLSHLFQHSFSIQLPEESPYIEYELEWLKQKTLSFAEEQLEREKKIFEHGKPFFTYLFMAAQIAMFFFLEWKGGSTNTLTLIQYGAKFNPLILEGEWWRFFTPIVLHIGFAHLFMNTLALYYLGPMVEKLYGPLRFLFIYLFAGFFGSLASFLFTSSVSAGASGAIFGCFGALLYFGIVHPPLFFRTIGVNILTVIGINLLFGLVVPGIDNAGHIGGLIGGFLASGVVHLPKQRWHKLRLLSFGVTALLTALCLYIGFHRPFSEDPKLLVALSQQYIEQKQYDRAYELLKFIDVDDAFAAESYFLRSYIEIQRKEYEAAKKHLRLAIKKNPQFHEAFYNLALLYLEEKNYEQAKEAASRAARLEPNNKSYQRLLRELEQLD</sequence>
<evidence type="ECO:0000259" key="9">
    <source>
        <dbReference type="Pfam" id="PF01694"/>
    </source>
</evidence>
<dbReference type="Proteomes" id="UP000295658">
    <property type="component" value="Unassembled WGS sequence"/>
</dbReference>
<dbReference type="PANTHER" id="PTHR43731">
    <property type="entry name" value="RHOMBOID PROTEASE"/>
    <property type="match status" value="1"/>
</dbReference>
<dbReference type="RefSeq" id="WP_132948613.1">
    <property type="nucleotide sequence ID" value="NZ_SLUL01000008.1"/>
</dbReference>
<dbReference type="PROSITE" id="PS50005">
    <property type="entry name" value="TPR"/>
    <property type="match status" value="1"/>
</dbReference>
<feature type="transmembrane region" description="Helical" evidence="8">
    <location>
        <begin position="266"/>
        <end position="284"/>
    </location>
</feature>
<evidence type="ECO:0000256" key="1">
    <source>
        <dbReference type="ARBA" id="ARBA00004141"/>
    </source>
</evidence>
<keyword evidence="10" id="KW-0645">Protease</keyword>
<comment type="similarity">
    <text evidence="2">Belongs to the peptidase S54 family.</text>
</comment>
<keyword evidence="6 8" id="KW-0472">Membrane</keyword>
<dbReference type="InterPro" id="IPR050925">
    <property type="entry name" value="Rhomboid_protease_S54"/>
</dbReference>
<feature type="transmembrane region" description="Helical" evidence="8">
    <location>
        <begin position="183"/>
        <end position="201"/>
    </location>
</feature>
<evidence type="ECO:0000256" key="3">
    <source>
        <dbReference type="ARBA" id="ARBA00022692"/>
    </source>
</evidence>
<name>A0A4R1QLE6_9BACL</name>
<dbReference type="GO" id="GO:0004252">
    <property type="term" value="F:serine-type endopeptidase activity"/>
    <property type="evidence" value="ECO:0007669"/>
    <property type="project" value="InterPro"/>
</dbReference>
<dbReference type="SMART" id="SM00028">
    <property type="entry name" value="TPR"/>
    <property type="match status" value="2"/>
</dbReference>
<accession>A0A4R1QLE6</accession>
<dbReference type="GO" id="GO:0006508">
    <property type="term" value="P:proteolysis"/>
    <property type="evidence" value="ECO:0007669"/>
    <property type="project" value="UniProtKB-KW"/>
</dbReference>
<keyword evidence="4" id="KW-0378">Hydrolase</keyword>
<dbReference type="InterPro" id="IPR011990">
    <property type="entry name" value="TPR-like_helical_dom_sf"/>
</dbReference>
<feature type="transmembrane region" description="Helical" evidence="8">
    <location>
        <begin position="342"/>
        <end position="361"/>
    </location>
</feature>
<comment type="caution">
    <text evidence="10">The sequence shown here is derived from an EMBL/GenBank/DDBJ whole genome shotgun (WGS) entry which is preliminary data.</text>
</comment>
<evidence type="ECO:0000256" key="8">
    <source>
        <dbReference type="SAM" id="Phobius"/>
    </source>
</evidence>
<keyword evidence="3 8" id="KW-0812">Transmembrane</keyword>
<dbReference type="OrthoDB" id="9813074at2"/>
<dbReference type="InterPro" id="IPR019734">
    <property type="entry name" value="TPR_rpt"/>
</dbReference>
<dbReference type="EMBL" id="SLUL01000008">
    <property type="protein sequence ID" value="TCL48814.1"/>
    <property type="molecule type" value="Genomic_DNA"/>
</dbReference>
<dbReference type="GO" id="GO:0016020">
    <property type="term" value="C:membrane"/>
    <property type="evidence" value="ECO:0007669"/>
    <property type="project" value="UniProtKB-SubCell"/>
</dbReference>
<comment type="subcellular location">
    <subcellularLocation>
        <location evidence="1">Membrane</location>
        <topology evidence="1">Multi-pass membrane protein</topology>
    </subcellularLocation>
</comment>